<gene>
    <name evidence="2" type="ORF">C7212DRAFT_339631</name>
</gene>
<keyword evidence="3" id="KW-1185">Reference proteome</keyword>
<keyword evidence="1" id="KW-0812">Transmembrane</keyword>
<dbReference type="Proteomes" id="UP000246991">
    <property type="component" value="Unassembled WGS sequence"/>
</dbReference>
<keyword evidence="1" id="KW-0472">Membrane</keyword>
<evidence type="ECO:0000313" key="2">
    <source>
        <dbReference type="EMBL" id="PWW71534.1"/>
    </source>
</evidence>
<sequence length="78" mass="8808">MNPDGQDLQCRYGIIQFIKTAVRLGKFLLLLWMLFISSIPSDRSLRKPFHPPADHSFSFLSFSFSLFLSSSSSPSVPV</sequence>
<name>A0A317SB30_9PEZI</name>
<keyword evidence="1" id="KW-1133">Transmembrane helix</keyword>
<comment type="caution">
    <text evidence="2">The sequence shown here is derived from an EMBL/GenBank/DDBJ whole genome shotgun (WGS) entry which is preliminary data.</text>
</comment>
<organism evidence="2 3">
    <name type="scientific">Tuber magnatum</name>
    <name type="common">white Piedmont truffle</name>
    <dbReference type="NCBI Taxonomy" id="42249"/>
    <lineage>
        <taxon>Eukaryota</taxon>
        <taxon>Fungi</taxon>
        <taxon>Dikarya</taxon>
        <taxon>Ascomycota</taxon>
        <taxon>Pezizomycotina</taxon>
        <taxon>Pezizomycetes</taxon>
        <taxon>Pezizales</taxon>
        <taxon>Tuberaceae</taxon>
        <taxon>Tuber</taxon>
    </lineage>
</organism>
<feature type="transmembrane region" description="Helical" evidence="1">
    <location>
        <begin position="12"/>
        <end position="36"/>
    </location>
</feature>
<protein>
    <submittedName>
        <fullName evidence="2">Uncharacterized protein</fullName>
    </submittedName>
</protein>
<accession>A0A317SB30</accession>
<evidence type="ECO:0000256" key="1">
    <source>
        <dbReference type="SAM" id="Phobius"/>
    </source>
</evidence>
<evidence type="ECO:0000313" key="3">
    <source>
        <dbReference type="Proteomes" id="UP000246991"/>
    </source>
</evidence>
<dbReference type="EMBL" id="PYWC01000664">
    <property type="protein sequence ID" value="PWW71534.1"/>
    <property type="molecule type" value="Genomic_DNA"/>
</dbReference>
<proteinExistence type="predicted"/>
<reference evidence="2 3" key="1">
    <citation type="submission" date="2018-03" db="EMBL/GenBank/DDBJ databases">
        <title>Genomes of Pezizomycetes fungi and the evolution of truffles.</title>
        <authorList>
            <person name="Murat C."/>
            <person name="Payen T."/>
            <person name="Noel B."/>
            <person name="Kuo A."/>
            <person name="Martin F.M."/>
        </authorList>
    </citation>
    <scope>NUCLEOTIDE SEQUENCE [LARGE SCALE GENOMIC DNA]</scope>
    <source>
        <strain evidence="2">091103-1</strain>
    </source>
</reference>
<dbReference type="AlphaFoldDB" id="A0A317SB30"/>